<keyword evidence="9" id="KW-0963">Cytoplasm</keyword>
<keyword evidence="5 9" id="KW-0479">Metal-binding</keyword>
<gene>
    <name evidence="12" type="primary">hemW</name>
    <name evidence="11" type="ORF">GKO46_00385</name>
    <name evidence="12" type="ORF">GKO48_08835</name>
</gene>
<dbReference type="EMBL" id="CP046147">
    <property type="protein sequence ID" value="WFG39718.1"/>
    <property type="molecule type" value="Genomic_DNA"/>
</dbReference>
<evidence type="ECO:0000256" key="7">
    <source>
        <dbReference type="ARBA" id="ARBA00023014"/>
    </source>
</evidence>
<dbReference type="PROSITE" id="PS51918">
    <property type="entry name" value="RADICAL_SAM"/>
    <property type="match status" value="1"/>
</dbReference>
<sequence length="411" mass="45389">MPNLAQIDHNPPTYNDGIGLYLHVPFCQTKCPYCDFNTYAGIEDQISGYVKSLQDELNGWGNVLGHPPVRTIFLGGGTPSYLPTSDLEDIQKTIRSAFGVEESAEITMECNPGDVTADKAASWLASGVNRISMGVQSFDDELLGLLGRRHTAEEAKQAFKTLRDAGFVNQSIDLIYGLPYQSAEQWSDTLDESIALEPEHISLYSLQIEQGTPLAVDVEAGKYPIPDDDLAADMYEEAQVRLGENGFTQYEISNWSKPNLESRHNIIYWLNEPYLGVGPGAHSWLAGQRFANLRSPRRYVTVVQSEYSATDHNPVTAMSSPAGPVEQIDITTPAIDVAETMMMGMRLNQGVSHERFKKRFGAGVESVFPSEVDRLTKLGLIEITDDATLLSERGRLLGNEVFAEFIGDPDE</sequence>
<dbReference type="SFLD" id="SFLDS00029">
    <property type="entry name" value="Radical_SAM"/>
    <property type="match status" value="1"/>
</dbReference>
<name>A0AAJ5ZEF1_9CHLR</name>
<evidence type="ECO:0000256" key="6">
    <source>
        <dbReference type="ARBA" id="ARBA00023004"/>
    </source>
</evidence>
<evidence type="ECO:0000313" key="11">
    <source>
        <dbReference type="EMBL" id="MDG0865531.1"/>
    </source>
</evidence>
<dbReference type="RefSeq" id="WP_342823707.1">
    <property type="nucleotide sequence ID" value="NZ_CP046146.1"/>
</dbReference>
<dbReference type="GO" id="GO:0051539">
    <property type="term" value="F:4 iron, 4 sulfur cluster binding"/>
    <property type="evidence" value="ECO:0007669"/>
    <property type="project" value="UniProtKB-UniRule"/>
</dbReference>
<dbReference type="InterPro" id="IPR007197">
    <property type="entry name" value="rSAM"/>
</dbReference>
<evidence type="ECO:0000313" key="14">
    <source>
        <dbReference type="Proteomes" id="UP001321249"/>
    </source>
</evidence>
<dbReference type="CDD" id="cd01335">
    <property type="entry name" value="Radical_SAM"/>
    <property type="match status" value="1"/>
</dbReference>
<dbReference type="GO" id="GO:0005737">
    <property type="term" value="C:cytoplasm"/>
    <property type="evidence" value="ECO:0007669"/>
    <property type="project" value="UniProtKB-SubCell"/>
</dbReference>
<keyword evidence="9" id="KW-0004">4Fe-4S</keyword>
<comment type="similarity">
    <text evidence="1">Belongs to the anaerobic coproporphyrinogen-III oxidase family. HemW subfamily.</text>
</comment>
<feature type="domain" description="Radical SAM core" evidence="10">
    <location>
        <begin position="12"/>
        <end position="245"/>
    </location>
</feature>
<dbReference type="GO" id="GO:0046872">
    <property type="term" value="F:metal ion binding"/>
    <property type="evidence" value="ECO:0007669"/>
    <property type="project" value="UniProtKB-UniRule"/>
</dbReference>
<evidence type="ECO:0000256" key="3">
    <source>
        <dbReference type="ARBA" id="ARBA00022617"/>
    </source>
</evidence>
<dbReference type="InterPro" id="IPR010723">
    <property type="entry name" value="HemN_C"/>
</dbReference>
<comment type="function">
    <text evidence="9">Probably acts as a heme chaperone, transferring heme to an unknown acceptor. Binds one molecule of heme per monomer, possibly covalently. Binds 1 [4Fe-4S] cluster. The cluster is coordinated with 3 cysteines and an exchangeable S-adenosyl-L-methionine.</text>
</comment>
<keyword evidence="3 9" id="KW-0349">Heme</keyword>
<comment type="subcellular location">
    <subcellularLocation>
        <location evidence="9">Cytoplasm</location>
    </subcellularLocation>
</comment>
<dbReference type="SFLD" id="SFLDG01065">
    <property type="entry name" value="anaerobic_coproporphyrinogen-I"/>
    <property type="match status" value="1"/>
</dbReference>
<dbReference type="InterPro" id="IPR034505">
    <property type="entry name" value="Coproporphyrinogen-III_oxidase"/>
</dbReference>
<keyword evidence="13" id="KW-1185">Reference proteome</keyword>
<dbReference type="SFLD" id="SFLDF00288">
    <property type="entry name" value="HemN-like__clustered_with_nucl"/>
    <property type="match status" value="1"/>
</dbReference>
<keyword evidence="7 9" id="KW-0411">Iron-sulfur</keyword>
<evidence type="ECO:0000259" key="10">
    <source>
        <dbReference type="PROSITE" id="PS51918"/>
    </source>
</evidence>
<dbReference type="Pfam" id="PF06969">
    <property type="entry name" value="HemN_C"/>
    <property type="match status" value="1"/>
</dbReference>
<dbReference type="GO" id="GO:0006779">
    <property type="term" value="P:porphyrin-containing compound biosynthetic process"/>
    <property type="evidence" value="ECO:0007669"/>
    <property type="project" value="InterPro"/>
</dbReference>
<evidence type="ECO:0000256" key="4">
    <source>
        <dbReference type="ARBA" id="ARBA00022691"/>
    </source>
</evidence>
<dbReference type="Gene3D" id="3.20.20.70">
    <property type="entry name" value="Aldolase class I"/>
    <property type="match status" value="1"/>
</dbReference>
<dbReference type="SUPFAM" id="SSF102114">
    <property type="entry name" value="Radical SAM enzymes"/>
    <property type="match status" value="1"/>
</dbReference>
<evidence type="ECO:0000256" key="8">
    <source>
        <dbReference type="ARBA" id="ARBA00023186"/>
    </source>
</evidence>
<reference evidence="12" key="2">
    <citation type="journal article" date="2023" name="Nat. Commun.">
        <title>Cultivation of marine bacteria of the SAR202 clade.</title>
        <authorList>
            <person name="Lim Y."/>
            <person name="Seo J.H."/>
            <person name="Giovannoni S.J."/>
            <person name="Kang I."/>
            <person name="Cho J.C."/>
        </authorList>
    </citation>
    <scope>NUCLEOTIDE SEQUENCE</scope>
    <source>
        <strain evidence="12">JH1073</strain>
    </source>
</reference>
<accession>A0AAJ5ZEF1</accession>
<organism evidence="12 13">
    <name type="scientific">Candidatus Lucifugimonas marina</name>
    <dbReference type="NCBI Taxonomy" id="3038979"/>
    <lineage>
        <taxon>Bacteria</taxon>
        <taxon>Bacillati</taxon>
        <taxon>Chloroflexota</taxon>
        <taxon>Dehalococcoidia</taxon>
        <taxon>SAR202 cluster</taxon>
        <taxon>Candidatus Lucifugimonadales</taxon>
        <taxon>Candidatus Lucifugimonadaceae</taxon>
        <taxon>Candidatus Lucifugimonas</taxon>
    </lineage>
</organism>
<evidence type="ECO:0000256" key="2">
    <source>
        <dbReference type="ARBA" id="ARBA00017228"/>
    </source>
</evidence>
<dbReference type="SMART" id="SM00729">
    <property type="entry name" value="Elp3"/>
    <property type="match status" value="1"/>
</dbReference>
<dbReference type="Proteomes" id="UP001219901">
    <property type="component" value="Chromosome"/>
</dbReference>
<dbReference type="InterPro" id="IPR058240">
    <property type="entry name" value="rSAM_sf"/>
</dbReference>
<evidence type="ECO:0000313" key="12">
    <source>
        <dbReference type="EMBL" id="WFG39718.1"/>
    </source>
</evidence>
<dbReference type="PANTHER" id="PTHR13932:SF5">
    <property type="entry name" value="RADICAL S-ADENOSYL METHIONINE DOMAIN-CONTAINING PROTEIN 1, MITOCHONDRIAL"/>
    <property type="match status" value="1"/>
</dbReference>
<reference evidence="13" key="3">
    <citation type="submission" date="2023-06" db="EMBL/GenBank/DDBJ databases">
        <title>Pangenomics reveal diversification of enzyme families and niche specialization in globally abundant SAR202 bacteria.</title>
        <authorList>
            <person name="Saw J.H.W."/>
        </authorList>
    </citation>
    <scope>NUCLEOTIDE SEQUENCE [LARGE SCALE GENOMIC DNA]</scope>
    <source>
        <strain evidence="13">JH1073</strain>
    </source>
</reference>
<evidence type="ECO:0000313" key="13">
    <source>
        <dbReference type="Proteomes" id="UP001219901"/>
    </source>
</evidence>
<dbReference type="Pfam" id="PF04055">
    <property type="entry name" value="Radical_SAM"/>
    <property type="match status" value="1"/>
</dbReference>
<dbReference type="InterPro" id="IPR013785">
    <property type="entry name" value="Aldolase_TIM"/>
</dbReference>
<dbReference type="NCBIfam" id="TIGR00539">
    <property type="entry name" value="hemN_rel"/>
    <property type="match status" value="1"/>
</dbReference>
<dbReference type="InterPro" id="IPR004559">
    <property type="entry name" value="HemW-like"/>
</dbReference>
<evidence type="ECO:0000256" key="5">
    <source>
        <dbReference type="ARBA" id="ARBA00022723"/>
    </source>
</evidence>
<evidence type="ECO:0000256" key="9">
    <source>
        <dbReference type="RuleBase" id="RU364116"/>
    </source>
</evidence>
<dbReference type="EMBL" id="WMBE01000001">
    <property type="protein sequence ID" value="MDG0865531.1"/>
    <property type="molecule type" value="Genomic_DNA"/>
</dbReference>
<dbReference type="PANTHER" id="PTHR13932">
    <property type="entry name" value="COPROPORPHYRINIGEN III OXIDASE"/>
    <property type="match status" value="1"/>
</dbReference>
<keyword evidence="4 9" id="KW-0949">S-adenosyl-L-methionine</keyword>
<keyword evidence="8 9" id="KW-0143">Chaperone</keyword>
<dbReference type="SFLD" id="SFLDF00562">
    <property type="entry name" value="HemN-like__clustered_with_heat"/>
    <property type="match status" value="1"/>
</dbReference>
<proteinExistence type="inferred from homology"/>
<dbReference type="Proteomes" id="UP001321249">
    <property type="component" value="Unassembled WGS sequence"/>
</dbReference>
<keyword evidence="6 9" id="KW-0408">Iron</keyword>
<dbReference type="GO" id="GO:0004109">
    <property type="term" value="F:coproporphyrinogen oxidase activity"/>
    <property type="evidence" value="ECO:0007669"/>
    <property type="project" value="InterPro"/>
</dbReference>
<reference evidence="13 14" key="1">
    <citation type="submission" date="2019-11" db="EMBL/GenBank/DDBJ databases">
        <authorList>
            <person name="Cho J.-C."/>
        </authorList>
    </citation>
    <scope>NUCLEOTIDE SEQUENCE [LARGE SCALE GENOMIC DNA]</scope>
    <source>
        <strain evidence="12 13">JH1073</strain>
        <strain evidence="11 14">JH702</strain>
    </source>
</reference>
<dbReference type="InterPro" id="IPR006638">
    <property type="entry name" value="Elp3/MiaA/NifB-like_rSAM"/>
</dbReference>
<protein>
    <recommendedName>
        <fullName evidence="2 9">Heme chaperone HemW</fullName>
    </recommendedName>
</protein>
<dbReference type="AlphaFoldDB" id="A0AAJ5ZEF1"/>
<evidence type="ECO:0000256" key="1">
    <source>
        <dbReference type="ARBA" id="ARBA00006100"/>
    </source>
</evidence>